<evidence type="ECO:0000256" key="1">
    <source>
        <dbReference type="ARBA" id="ARBA00010701"/>
    </source>
</evidence>
<evidence type="ECO:0000256" key="2">
    <source>
        <dbReference type="ARBA" id="ARBA00022729"/>
    </source>
</evidence>
<reference evidence="8 9" key="1">
    <citation type="journal article" date="2015" name="Nat. Commun.">
        <title>Outbred genome sequencing and CRISPR/Cas9 gene editing in butterflies.</title>
        <authorList>
            <person name="Li X."/>
            <person name="Fan D."/>
            <person name="Zhang W."/>
            <person name="Liu G."/>
            <person name="Zhang L."/>
            <person name="Zhao L."/>
            <person name="Fang X."/>
            <person name="Chen L."/>
            <person name="Dong Y."/>
            <person name="Chen Y."/>
            <person name="Ding Y."/>
            <person name="Zhao R."/>
            <person name="Feng M."/>
            <person name="Zhu Y."/>
            <person name="Feng Y."/>
            <person name="Jiang X."/>
            <person name="Zhu D."/>
            <person name="Xiang H."/>
            <person name="Feng X."/>
            <person name="Li S."/>
            <person name="Wang J."/>
            <person name="Zhang G."/>
            <person name="Kronforst M.R."/>
            <person name="Wang W."/>
        </authorList>
    </citation>
    <scope>NUCLEOTIDE SEQUENCE [LARGE SCALE GENOMIC DNA]</scope>
    <source>
        <strain evidence="8">Ya'a_city_454_Px</strain>
        <tissue evidence="8">Whole body</tissue>
    </source>
</reference>
<dbReference type="GO" id="GO:0016787">
    <property type="term" value="F:hydrolase activity"/>
    <property type="evidence" value="ECO:0007669"/>
    <property type="project" value="UniProtKB-KW"/>
</dbReference>
<dbReference type="InterPro" id="IPR029058">
    <property type="entry name" value="AB_hydrolase_fold"/>
</dbReference>
<gene>
    <name evidence="8" type="ORF">RR46_09507</name>
</gene>
<dbReference type="PANTHER" id="PTHR11005">
    <property type="entry name" value="LYSOSOMAL ACID LIPASE-RELATED"/>
    <property type="match status" value="1"/>
</dbReference>
<dbReference type="AlphaFoldDB" id="A0A194PY75"/>
<dbReference type="GO" id="GO:0016042">
    <property type="term" value="P:lipid catabolic process"/>
    <property type="evidence" value="ECO:0007669"/>
    <property type="project" value="UniProtKB-KW"/>
</dbReference>
<protein>
    <submittedName>
        <fullName evidence="8">Lipase 1</fullName>
    </submittedName>
</protein>
<keyword evidence="4" id="KW-0442">Lipid degradation</keyword>
<comment type="similarity">
    <text evidence="1">Belongs to the AB hydrolase superfamily. Lipase family.</text>
</comment>
<dbReference type="InterPro" id="IPR000073">
    <property type="entry name" value="AB_hydrolase_1"/>
</dbReference>
<sequence length="318" mass="36565">MHGLLGHSGDFVIMGPERSIGYILADAGYDVWLGNLRGTIYSTHLNLTRDNPKFWEFSFHEHGKYDIPAQIDKVLAVTGLPKLLYVGYSMGTTSFFTMMSQRPEYNDKVIAFVALAPAVFLDNMRPLAELLLKTWNVPQTMRNQGMVSMTFRQELRELVLSSVCRVRSPKDDMCMRLVYALVGEDYEQNDWDMMSVILARFQPASWRQLEHFGKIALTGVFTSWEDGLWGEVKPYNLSNVRVPVSLLYGENDQLTEKSQIMRLAKELNDSGVLEEVRPGCDWPKFNHLDFVFAKDLGKLFTRPLVKHIDYMYNKYGFS</sequence>
<dbReference type="Pfam" id="PF00561">
    <property type="entry name" value="Abhydrolase_1"/>
    <property type="match status" value="1"/>
</dbReference>
<dbReference type="STRING" id="66420.A0A194PY75"/>
<organism evidence="8 9">
    <name type="scientific">Papilio xuthus</name>
    <name type="common">Asian swallowtail butterfly</name>
    <dbReference type="NCBI Taxonomy" id="66420"/>
    <lineage>
        <taxon>Eukaryota</taxon>
        <taxon>Metazoa</taxon>
        <taxon>Ecdysozoa</taxon>
        <taxon>Arthropoda</taxon>
        <taxon>Hexapoda</taxon>
        <taxon>Insecta</taxon>
        <taxon>Pterygota</taxon>
        <taxon>Neoptera</taxon>
        <taxon>Endopterygota</taxon>
        <taxon>Lepidoptera</taxon>
        <taxon>Glossata</taxon>
        <taxon>Ditrysia</taxon>
        <taxon>Papilionoidea</taxon>
        <taxon>Papilionidae</taxon>
        <taxon>Papilioninae</taxon>
        <taxon>Papilio</taxon>
    </lineage>
</organism>
<evidence type="ECO:0000256" key="5">
    <source>
        <dbReference type="ARBA" id="ARBA00023098"/>
    </source>
</evidence>
<evidence type="ECO:0000256" key="6">
    <source>
        <dbReference type="ARBA" id="ARBA00023180"/>
    </source>
</evidence>
<keyword evidence="3" id="KW-0378">Hydrolase</keyword>
<dbReference type="SUPFAM" id="SSF53474">
    <property type="entry name" value="alpha/beta-Hydrolases"/>
    <property type="match status" value="1"/>
</dbReference>
<proteinExistence type="inferred from homology"/>
<dbReference type="FunFam" id="3.40.50.1820:FF:000057">
    <property type="entry name" value="Lipase"/>
    <property type="match status" value="1"/>
</dbReference>
<evidence type="ECO:0000313" key="9">
    <source>
        <dbReference type="Proteomes" id="UP000053268"/>
    </source>
</evidence>
<evidence type="ECO:0000256" key="4">
    <source>
        <dbReference type="ARBA" id="ARBA00022963"/>
    </source>
</evidence>
<keyword evidence="2" id="KW-0732">Signal</keyword>
<dbReference type="Proteomes" id="UP000053268">
    <property type="component" value="Unassembled WGS sequence"/>
</dbReference>
<keyword evidence="6" id="KW-0325">Glycoprotein</keyword>
<evidence type="ECO:0000259" key="7">
    <source>
        <dbReference type="Pfam" id="PF00561"/>
    </source>
</evidence>
<dbReference type="EMBL" id="KQ459585">
    <property type="protein sequence ID" value="KPI98291.1"/>
    <property type="molecule type" value="Genomic_DNA"/>
</dbReference>
<evidence type="ECO:0000256" key="3">
    <source>
        <dbReference type="ARBA" id="ARBA00022801"/>
    </source>
</evidence>
<keyword evidence="9" id="KW-1185">Reference proteome</keyword>
<name>A0A194PY75_PAPXU</name>
<dbReference type="Gene3D" id="3.40.50.1820">
    <property type="entry name" value="alpha/beta hydrolase"/>
    <property type="match status" value="1"/>
</dbReference>
<evidence type="ECO:0000313" key="8">
    <source>
        <dbReference type="EMBL" id="KPI98291.1"/>
    </source>
</evidence>
<keyword evidence="5" id="KW-0443">Lipid metabolism</keyword>
<feature type="domain" description="AB hydrolase-1" evidence="7">
    <location>
        <begin position="2"/>
        <end position="269"/>
    </location>
</feature>
<accession>A0A194PY75</accession>